<evidence type="ECO:0000313" key="2">
    <source>
        <dbReference type="Proteomes" id="UP000265520"/>
    </source>
</evidence>
<proteinExistence type="predicted"/>
<evidence type="ECO:0000313" key="1">
    <source>
        <dbReference type="EMBL" id="MCI55563.1"/>
    </source>
</evidence>
<accession>A0A392T360</accession>
<protein>
    <submittedName>
        <fullName evidence="1">Uncharacterized protein</fullName>
    </submittedName>
</protein>
<name>A0A392T360_9FABA</name>
<dbReference type="Proteomes" id="UP000265520">
    <property type="component" value="Unassembled WGS sequence"/>
</dbReference>
<sequence length="40" mass="4476">MKPWPQGCSGQDQAELLQCLFGEEDPRPVGHLVEPRSRSP</sequence>
<organism evidence="1 2">
    <name type="scientific">Trifolium medium</name>
    <dbReference type="NCBI Taxonomy" id="97028"/>
    <lineage>
        <taxon>Eukaryota</taxon>
        <taxon>Viridiplantae</taxon>
        <taxon>Streptophyta</taxon>
        <taxon>Embryophyta</taxon>
        <taxon>Tracheophyta</taxon>
        <taxon>Spermatophyta</taxon>
        <taxon>Magnoliopsida</taxon>
        <taxon>eudicotyledons</taxon>
        <taxon>Gunneridae</taxon>
        <taxon>Pentapetalae</taxon>
        <taxon>rosids</taxon>
        <taxon>fabids</taxon>
        <taxon>Fabales</taxon>
        <taxon>Fabaceae</taxon>
        <taxon>Papilionoideae</taxon>
        <taxon>50 kb inversion clade</taxon>
        <taxon>NPAAA clade</taxon>
        <taxon>Hologalegina</taxon>
        <taxon>IRL clade</taxon>
        <taxon>Trifolieae</taxon>
        <taxon>Trifolium</taxon>
    </lineage>
</organism>
<dbReference type="EMBL" id="LXQA010498302">
    <property type="protein sequence ID" value="MCI55563.1"/>
    <property type="molecule type" value="Genomic_DNA"/>
</dbReference>
<dbReference type="AlphaFoldDB" id="A0A392T360"/>
<comment type="caution">
    <text evidence="1">The sequence shown here is derived from an EMBL/GenBank/DDBJ whole genome shotgun (WGS) entry which is preliminary data.</text>
</comment>
<keyword evidence="2" id="KW-1185">Reference proteome</keyword>
<reference evidence="1 2" key="1">
    <citation type="journal article" date="2018" name="Front. Plant Sci.">
        <title>Red Clover (Trifolium pratense) and Zigzag Clover (T. medium) - A Picture of Genomic Similarities and Differences.</title>
        <authorList>
            <person name="Dluhosova J."/>
            <person name="Istvanek J."/>
            <person name="Nedelnik J."/>
            <person name="Repkova J."/>
        </authorList>
    </citation>
    <scope>NUCLEOTIDE SEQUENCE [LARGE SCALE GENOMIC DNA]</scope>
    <source>
        <strain evidence="2">cv. 10/8</strain>
        <tissue evidence="1">Leaf</tissue>
    </source>
</reference>